<accession>A0A2T4YXD5</accession>
<evidence type="ECO:0000256" key="1">
    <source>
        <dbReference type="ARBA" id="ARBA00010169"/>
    </source>
</evidence>
<dbReference type="RefSeq" id="WP_170118322.1">
    <property type="nucleotide sequence ID" value="NZ_PZZL01000013.1"/>
</dbReference>
<dbReference type="PANTHER" id="PTHR23419:SF8">
    <property type="entry name" value="FI09726P"/>
    <property type="match status" value="1"/>
</dbReference>
<dbReference type="Gene3D" id="3.30.70.120">
    <property type="match status" value="1"/>
</dbReference>
<dbReference type="Pfam" id="PF03091">
    <property type="entry name" value="CutA1"/>
    <property type="match status" value="1"/>
</dbReference>
<evidence type="ECO:0000313" key="3">
    <source>
        <dbReference type="Proteomes" id="UP000241808"/>
    </source>
</evidence>
<dbReference type="EMBL" id="PZZL01000013">
    <property type="protein sequence ID" value="PTM50639.1"/>
    <property type="molecule type" value="Genomic_DNA"/>
</dbReference>
<dbReference type="InterPro" id="IPR011322">
    <property type="entry name" value="N-reg_PII-like_a/b"/>
</dbReference>
<dbReference type="GO" id="GO:0010038">
    <property type="term" value="P:response to metal ion"/>
    <property type="evidence" value="ECO:0007669"/>
    <property type="project" value="InterPro"/>
</dbReference>
<sequence>MTRTEKPDDVVLVYTTAASLVEAETIAEELMEHRLIACANILPGMRSLYRWKGQVERAEEVVMILKTVRSRLAEAQARFREAHSYDTPAFLVVDVPEGDEAYLAWLRVETA</sequence>
<reference evidence="2 3" key="1">
    <citation type="submission" date="2018-04" db="EMBL/GenBank/DDBJ databases">
        <title>Genomic Encyclopedia of Archaeal and Bacterial Type Strains, Phase II (KMG-II): from individual species to whole genera.</title>
        <authorList>
            <person name="Goeker M."/>
        </authorList>
    </citation>
    <scope>NUCLEOTIDE SEQUENCE [LARGE SCALE GENOMIC DNA]</scope>
    <source>
        <strain evidence="2 3">DSM 25521</strain>
    </source>
</reference>
<comment type="caution">
    <text evidence="2">The sequence shown here is derived from an EMBL/GenBank/DDBJ whole genome shotgun (WGS) entry which is preliminary data.</text>
</comment>
<proteinExistence type="inferred from homology"/>
<organism evidence="2 3">
    <name type="scientific">Phreatobacter oligotrophus</name>
    <dbReference type="NCBI Taxonomy" id="1122261"/>
    <lineage>
        <taxon>Bacteria</taxon>
        <taxon>Pseudomonadati</taxon>
        <taxon>Pseudomonadota</taxon>
        <taxon>Alphaproteobacteria</taxon>
        <taxon>Hyphomicrobiales</taxon>
        <taxon>Phreatobacteraceae</taxon>
        <taxon>Phreatobacter</taxon>
    </lineage>
</organism>
<evidence type="ECO:0000313" key="2">
    <source>
        <dbReference type="EMBL" id="PTM50639.1"/>
    </source>
</evidence>
<dbReference type="AlphaFoldDB" id="A0A2T4YXD5"/>
<protein>
    <submittedName>
        <fullName evidence="2">Divalent cation tolerance protein</fullName>
    </submittedName>
</protein>
<dbReference type="PANTHER" id="PTHR23419">
    <property type="entry name" value="DIVALENT CATION TOLERANCE CUTA-RELATED"/>
    <property type="match status" value="1"/>
</dbReference>
<comment type="similarity">
    <text evidence="1">Belongs to the CutA family.</text>
</comment>
<gene>
    <name evidence="2" type="ORF">C8P69_11323</name>
</gene>
<name>A0A2T4YXD5_9HYPH</name>
<dbReference type="Proteomes" id="UP000241808">
    <property type="component" value="Unassembled WGS sequence"/>
</dbReference>
<dbReference type="GO" id="GO:0005507">
    <property type="term" value="F:copper ion binding"/>
    <property type="evidence" value="ECO:0007669"/>
    <property type="project" value="TreeGrafter"/>
</dbReference>
<dbReference type="InterPro" id="IPR004323">
    <property type="entry name" value="Ion_tolerance_CutA"/>
</dbReference>
<keyword evidence="3" id="KW-1185">Reference proteome</keyword>
<dbReference type="SUPFAM" id="SSF54913">
    <property type="entry name" value="GlnB-like"/>
    <property type="match status" value="1"/>
</dbReference>
<dbReference type="InterPro" id="IPR015867">
    <property type="entry name" value="N-reg_PII/ATP_PRibTrfase_C"/>
</dbReference>